<protein>
    <submittedName>
        <fullName evidence="2">Uncharacterized protein</fullName>
    </submittedName>
</protein>
<accession>A0A5B9QMX7</accession>
<evidence type="ECO:0000256" key="1">
    <source>
        <dbReference type="SAM" id="MobiDB-lite"/>
    </source>
</evidence>
<dbReference type="KEGG" id="rul:UC8_11830"/>
<evidence type="ECO:0000313" key="3">
    <source>
        <dbReference type="Proteomes" id="UP000325286"/>
    </source>
</evidence>
<proteinExistence type="predicted"/>
<sequence length="207" mass="22721">MQTSAVARAGACGYGLNDAPEEPPKVRTEPSRLTGSAGAGVVRRDVAIEANRWCASVGKQTSEAARRRRLRLRVKRCAGGASQSSNRTLTSDRLRRRRRCPPGRGNRSEPVACVGWQADICGSTRRRLRLRVKRCAGGASQSSNRTLTSDRLRRRRRCPPGAVIEANRWCASVGMQTSAVAPRRRLRLRVKRCAGGGLPKFEPNPHV</sequence>
<feature type="region of interest" description="Disordered" evidence="1">
    <location>
        <begin position="76"/>
        <end position="108"/>
    </location>
</feature>
<reference evidence="2 3" key="1">
    <citation type="submission" date="2019-08" db="EMBL/GenBank/DDBJ databases">
        <title>Deep-cultivation of Planctomycetes and their phenomic and genomic characterization uncovers novel biology.</title>
        <authorList>
            <person name="Wiegand S."/>
            <person name="Jogler M."/>
            <person name="Boedeker C."/>
            <person name="Pinto D."/>
            <person name="Vollmers J."/>
            <person name="Rivas-Marin E."/>
            <person name="Kohn T."/>
            <person name="Peeters S.H."/>
            <person name="Heuer A."/>
            <person name="Rast P."/>
            <person name="Oberbeckmann S."/>
            <person name="Bunk B."/>
            <person name="Jeske O."/>
            <person name="Meyerdierks A."/>
            <person name="Storesund J.E."/>
            <person name="Kallscheuer N."/>
            <person name="Luecker S."/>
            <person name="Lage O.M."/>
            <person name="Pohl T."/>
            <person name="Merkel B.J."/>
            <person name="Hornburger P."/>
            <person name="Mueller R.-W."/>
            <person name="Bruemmer F."/>
            <person name="Labrenz M."/>
            <person name="Spormann A.M."/>
            <person name="Op den Camp H."/>
            <person name="Overmann J."/>
            <person name="Amann R."/>
            <person name="Jetten M.S.M."/>
            <person name="Mascher T."/>
            <person name="Medema M.H."/>
            <person name="Devos D.P."/>
            <person name="Kaster A.-K."/>
            <person name="Ovreas L."/>
            <person name="Rohde M."/>
            <person name="Galperin M.Y."/>
            <person name="Jogler C."/>
        </authorList>
    </citation>
    <scope>NUCLEOTIDE SEQUENCE [LARGE SCALE GENOMIC DNA]</scope>
    <source>
        <strain evidence="2 3">UC8</strain>
    </source>
</reference>
<dbReference type="Proteomes" id="UP000325286">
    <property type="component" value="Chromosome"/>
</dbReference>
<organism evidence="2 3">
    <name type="scientific">Roseimaritima ulvae</name>
    <dbReference type="NCBI Taxonomy" id="980254"/>
    <lineage>
        <taxon>Bacteria</taxon>
        <taxon>Pseudomonadati</taxon>
        <taxon>Planctomycetota</taxon>
        <taxon>Planctomycetia</taxon>
        <taxon>Pirellulales</taxon>
        <taxon>Pirellulaceae</taxon>
        <taxon>Roseimaritima</taxon>
    </lineage>
</organism>
<dbReference type="AlphaFoldDB" id="A0A5B9QMX7"/>
<gene>
    <name evidence="2" type="ORF">UC8_11830</name>
</gene>
<name>A0A5B9QMX7_9BACT</name>
<dbReference type="EMBL" id="CP042914">
    <property type="protein sequence ID" value="QEG39222.1"/>
    <property type="molecule type" value="Genomic_DNA"/>
</dbReference>
<feature type="region of interest" description="Disordered" evidence="1">
    <location>
        <begin position="1"/>
        <end position="37"/>
    </location>
</feature>
<evidence type="ECO:0000313" key="2">
    <source>
        <dbReference type="EMBL" id="QEG39222.1"/>
    </source>
</evidence>
<keyword evidence="3" id="KW-1185">Reference proteome</keyword>